<gene>
    <name evidence="1" type="ORF">JZO70_08940</name>
</gene>
<evidence type="ECO:0000313" key="2">
    <source>
        <dbReference type="Proteomes" id="UP000664601"/>
    </source>
</evidence>
<evidence type="ECO:0008006" key="3">
    <source>
        <dbReference type="Google" id="ProtNLM"/>
    </source>
</evidence>
<sequence>MYANYFFYSTTLGRDVSQDIFIPENVEDLEQKNIVYLLHDSGKIYSQIARDYQLDNLLSQAVVVIPEGGSSFFLDLKYDKKYESFLSDELPKQLESAFLPLGLKDYTVHLVGIGSGGFGALNLMFNPKLTITSTTSIFGKHDLEANLKTYPKLRNGLIEKPDLLEKMTDRQTAASVSLFSDEENKYDQHLTEQLVQNKVSATIHTEYQNTTQDINRILKQLQF</sequence>
<organism evidence="1 2">
    <name type="scientific">Candidatus Enterococcus moelleringii</name>
    <dbReference type="NCBI Taxonomy" id="2815325"/>
    <lineage>
        <taxon>Bacteria</taxon>
        <taxon>Bacillati</taxon>
        <taxon>Bacillota</taxon>
        <taxon>Bacilli</taxon>
        <taxon>Lactobacillales</taxon>
        <taxon>Enterococcaceae</taxon>
        <taxon>Enterococcus</taxon>
    </lineage>
</organism>
<dbReference type="Gene3D" id="3.40.50.1820">
    <property type="entry name" value="alpha/beta hydrolase"/>
    <property type="match status" value="1"/>
</dbReference>
<keyword evidence="2" id="KW-1185">Reference proteome</keyword>
<dbReference type="InterPro" id="IPR000801">
    <property type="entry name" value="Esterase-like"/>
</dbReference>
<dbReference type="Proteomes" id="UP000664601">
    <property type="component" value="Unassembled WGS sequence"/>
</dbReference>
<dbReference type="Pfam" id="PF00756">
    <property type="entry name" value="Esterase"/>
    <property type="match status" value="1"/>
</dbReference>
<dbReference type="InterPro" id="IPR029058">
    <property type="entry name" value="AB_hydrolase_fold"/>
</dbReference>
<dbReference type="EMBL" id="JAFREM010000014">
    <property type="protein sequence ID" value="MBO1306284.1"/>
    <property type="molecule type" value="Genomic_DNA"/>
</dbReference>
<name>A0ABS3L9F8_9ENTE</name>
<dbReference type="RefSeq" id="WP_207673218.1">
    <property type="nucleotide sequence ID" value="NZ_JAFREM010000014.1"/>
</dbReference>
<accession>A0ABS3L9F8</accession>
<protein>
    <recommendedName>
        <fullName evidence="3">Esterase</fullName>
    </recommendedName>
</protein>
<proteinExistence type="predicted"/>
<evidence type="ECO:0000313" key="1">
    <source>
        <dbReference type="EMBL" id="MBO1306284.1"/>
    </source>
</evidence>
<reference evidence="1 2" key="1">
    <citation type="submission" date="2021-03" db="EMBL/GenBank/DDBJ databases">
        <title>Enterococcal diversity collection.</title>
        <authorList>
            <person name="Gilmore M.S."/>
            <person name="Schwartzman J."/>
            <person name="Van Tyne D."/>
            <person name="Martin M."/>
            <person name="Earl A.M."/>
            <person name="Manson A.L."/>
            <person name="Straub T."/>
            <person name="Salamzade R."/>
            <person name="Saavedra J."/>
            <person name="Lebreton F."/>
            <person name="Prichula J."/>
            <person name="Schaufler K."/>
            <person name="Gaca A."/>
            <person name="Sgardioli B."/>
            <person name="Wagenaar J."/>
            <person name="Strong T."/>
        </authorList>
    </citation>
    <scope>NUCLEOTIDE SEQUENCE [LARGE SCALE GENOMIC DNA]</scope>
    <source>
        <strain evidence="1 2">669A</strain>
    </source>
</reference>
<dbReference type="SUPFAM" id="SSF53474">
    <property type="entry name" value="alpha/beta-Hydrolases"/>
    <property type="match status" value="1"/>
</dbReference>
<comment type="caution">
    <text evidence="1">The sequence shown here is derived from an EMBL/GenBank/DDBJ whole genome shotgun (WGS) entry which is preliminary data.</text>
</comment>